<keyword evidence="1" id="KW-0808">Transferase</keyword>
<dbReference type="Gene3D" id="3.40.50.300">
    <property type="entry name" value="P-loop containing nucleotide triphosphate hydrolases"/>
    <property type="match status" value="1"/>
</dbReference>
<name>A0ABW5PAT5_9BACL</name>
<accession>A0ABW5PAT5</accession>
<comment type="caution">
    <text evidence="1">The sequence shown here is derived from an EMBL/GenBank/DDBJ whole genome shotgun (WGS) entry which is preliminary data.</text>
</comment>
<dbReference type="EC" id="2.7.7.7" evidence="1"/>
<dbReference type="InterPro" id="IPR004622">
    <property type="entry name" value="DNA_pol_HolB"/>
</dbReference>
<gene>
    <name evidence="1" type="primary">holB</name>
    <name evidence="1" type="ORF">ACFSUF_03935</name>
</gene>
<dbReference type="PANTHER" id="PTHR11669:SF8">
    <property type="entry name" value="DNA POLYMERASE III SUBUNIT DELTA"/>
    <property type="match status" value="1"/>
</dbReference>
<dbReference type="SUPFAM" id="SSF52540">
    <property type="entry name" value="P-loop containing nucleoside triphosphate hydrolases"/>
    <property type="match status" value="1"/>
</dbReference>
<evidence type="ECO:0000313" key="2">
    <source>
        <dbReference type="Proteomes" id="UP001597541"/>
    </source>
</evidence>
<dbReference type="InterPro" id="IPR050238">
    <property type="entry name" value="DNA_Rep/Repair_Clamp_Loader"/>
</dbReference>
<dbReference type="InterPro" id="IPR027417">
    <property type="entry name" value="P-loop_NTPase"/>
</dbReference>
<keyword evidence="2" id="KW-1185">Reference proteome</keyword>
<dbReference type="RefSeq" id="WP_377600364.1">
    <property type="nucleotide sequence ID" value="NZ_JBHUME010000003.1"/>
</dbReference>
<dbReference type="NCBIfam" id="TIGR00678">
    <property type="entry name" value="holB"/>
    <property type="match status" value="1"/>
</dbReference>
<dbReference type="Proteomes" id="UP001597541">
    <property type="component" value="Unassembled WGS sequence"/>
</dbReference>
<sequence>MSFEAIIGQDRAKRMLQNGLRQGRTSHAYIFSGPRGTGRQEMAFALAKAIFCTEGTDEACGHCLECRKLAHGNHPDLHKVEPEGTSIKIEQIRQLQKDFAYRATASQTKIYIISEAEKMTVQAANSLLKFLEEPQSAVVAILITENGHALLPTIQSRAQWVPFLPLPPQQMIEILEKEGHSQVLVRSAVHLAAGIDACREIIQLNWFAEIRNVMIQLAKECINKFAAALITAQSKVFKTELAEHIDTLLQLFVLWFKDMVHIQCSRQESIVFVDQSEWMAKHAFSRDISYWIGCMEKALELQKRLRFHVNPQLAFEQFVIDIQGG</sequence>
<protein>
    <submittedName>
        <fullName evidence="1">DNA polymerase III subunit delta</fullName>
        <ecNumber evidence="1">2.7.7.7</ecNumber>
    </submittedName>
</protein>
<dbReference type="GO" id="GO:0003887">
    <property type="term" value="F:DNA-directed DNA polymerase activity"/>
    <property type="evidence" value="ECO:0007669"/>
    <property type="project" value="UniProtKB-EC"/>
</dbReference>
<dbReference type="Pfam" id="PF13177">
    <property type="entry name" value="DNA_pol3_delta2"/>
    <property type="match status" value="1"/>
</dbReference>
<proteinExistence type="predicted"/>
<evidence type="ECO:0000313" key="1">
    <source>
        <dbReference type="EMBL" id="MFD2611570.1"/>
    </source>
</evidence>
<keyword evidence="1" id="KW-0548">Nucleotidyltransferase</keyword>
<dbReference type="EMBL" id="JBHUME010000003">
    <property type="protein sequence ID" value="MFD2611570.1"/>
    <property type="molecule type" value="Genomic_DNA"/>
</dbReference>
<organism evidence="1 2">
    <name type="scientific">Paenibacillus gansuensis</name>
    <dbReference type="NCBI Taxonomy" id="306542"/>
    <lineage>
        <taxon>Bacteria</taxon>
        <taxon>Bacillati</taxon>
        <taxon>Bacillota</taxon>
        <taxon>Bacilli</taxon>
        <taxon>Bacillales</taxon>
        <taxon>Paenibacillaceae</taxon>
        <taxon>Paenibacillus</taxon>
    </lineage>
</organism>
<reference evidence="2" key="1">
    <citation type="journal article" date="2019" name="Int. J. Syst. Evol. Microbiol.">
        <title>The Global Catalogue of Microorganisms (GCM) 10K type strain sequencing project: providing services to taxonomists for standard genome sequencing and annotation.</title>
        <authorList>
            <consortium name="The Broad Institute Genomics Platform"/>
            <consortium name="The Broad Institute Genome Sequencing Center for Infectious Disease"/>
            <person name="Wu L."/>
            <person name="Ma J."/>
        </authorList>
    </citation>
    <scope>NUCLEOTIDE SEQUENCE [LARGE SCALE GENOMIC DNA]</scope>
    <source>
        <strain evidence="2">KCTC 3950</strain>
    </source>
</reference>
<dbReference type="PANTHER" id="PTHR11669">
    <property type="entry name" value="REPLICATION FACTOR C / DNA POLYMERASE III GAMMA-TAU SUBUNIT"/>
    <property type="match status" value="1"/>
</dbReference>